<dbReference type="InterPro" id="IPR032710">
    <property type="entry name" value="NTF2-like_dom_sf"/>
</dbReference>
<proteinExistence type="inferred from homology"/>
<dbReference type="GO" id="GO:0051213">
    <property type="term" value="F:dioxygenase activity"/>
    <property type="evidence" value="ECO:0007669"/>
    <property type="project" value="UniProtKB-KW"/>
</dbReference>
<organism evidence="3 4">
    <name type="scientific">Pigmentiphaga kullae</name>
    <dbReference type="NCBI Taxonomy" id="151784"/>
    <lineage>
        <taxon>Bacteria</taxon>
        <taxon>Pseudomonadati</taxon>
        <taxon>Pseudomonadota</taxon>
        <taxon>Betaproteobacteria</taxon>
        <taxon>Burkholderiales</taxon>
        <taxon>Alcaligenaceae</taxon>
        <taxon>Pigmentiphaga</taxon>
    </lineage>
</organism>
<reference evidence="3 4" key="1">
    <citation type="submission" date="2019-02" db="EMBL/GenBank/DDBJ databases">
        <title>Genomic Encyclopedia of Type Strains, Phase IV (KMG-IV): sequencing the most valuable type-strain genomes for metagenomic binning, comparative biology and taxonomic classification.</title>
        <authorList>
            <person name="Goeker M."/>
        </authorList>
    </citation>
    <scope>NUCLEOTIDE SEQUENCE [LARGE SCALE GENOMIC DNA]</scope>
    <source>
        <strain evidence="3 4">K24</strain>
    </source>
</reference>
<sequence length="160" mass="18688">MLQDITQFIYREARLLDDRKFDDWLNLFDDDGFYIVPLVDEARPGRQAAIVNDDRMAREERVYHLVNHWFPAQQPPSRTLHFVSNVAADERGDLWSVSSSQLIHETRGGDWTQVGLGEKNAIAARVDYLLRHRDGGFRIHEKRIHLLDRAGWQGNLAFIY</sequence>
<dbReference type="CDD" id="cd00667">
    <property type="entry name" value="ring_hydroxylating_dioxygenases_beta"/>
    <property type="match status" value="1"/>
</dbReference>
<accession>A0A4Q7N9G3</accession>
<gene>
    <name evidence="3" type="ORF">EV675_5299</name>
</gene>
<evidence type="ECO:0000256" key="2">
    <source>
        <dbReference type="ARBA" id="ARBA00023002"/>
    </source>
</evidence>
<dbReference type="Pfam" id="PF00866">
    <property type="entry name" value="Ring_hydroxyl_B"/>
    <property type="match status" value="1"/>
</dbReference>
<comment type="similarity">
    <text evidence="1">Belongs to the bacterial ring-hydroxylating dioxygenase beta subunit family.</text>
</comment>
<dbReference type="InterPro" id="IPR000391">
    <property type="entry name" value="Rng_hydr_dOase-bsu"/>
</dbReference>
<keyword evidence="4" id="KW-1185">Reference proteome</keyword>
<dbReference type="EMBL" id="SGXC01000003">
    <property type="protein sequence ID" value="RZS78644.1"/>
    <property type="molecule type" value="Genomic_DNA"/>
</dbReference>
<evidence type="ECO:0000313" key="4">
    <source>
        <dbReference type="Proteomes" id="UP000292445"/>
    </source>
</evidence>
<dbReference type="AlphaFoldDB" id="A0A4Q7N9G3"/>
<protein>
    <submittedName>
        <fullName evidence="3">3-phenylpropionate/cinnamic acid dioxygenase small subunit</fullName>
    </submittedName>
</protein>
<comment type="caution">
    <text evidence="3">The sequence shown here is derived from an EMBL/GenBank/DDBJ whole genome shotgun (WGS) entry which is preliminary data.</text>
</comment>
<evidence type="ECO:0000313" key="3">
    <source>
        <dbReference type="EMBL" id="RZS78644.1"/>
    </source>
</evidence>
<evidence type="ECO:0000256" key="1">
    <source>
        <dbReference type="ARBA" id="ARBA00009570"/>
    </source>
</evidence>
<keyword evidence="3" id="KW-0223">Dioxygenase</keyword>
<dbReference type="PANTHER" id="PTHR41534">
    <property type="entry name" value="BLR3401 PROTEIN"/>
    <property type="match status" value="1"/>
</dbReference>
<dbReference type="PANTHER" id="PTHR41534:SF2">
    <property type="entry name" value="3-PHENYLPROPIONATE_CINNAMIC ACID DIOXYGENASE SUBUNIT BETA"/>
    <property type="match status" value="1"/>
</dbReference>
<dbReference type="RefSeq" id="WP_165404785.1">
    <property type="nucleotide sequence ID" value="NZ_SGXC01000003.1"/>
</dbReference>
<dbReference type="Proteomes" id="UP000292445">
    <property type="component" value="Unassembled WGS sequence"/>
</dbReference>
<name>A0A4Q7N9G3_9BURK</name>
<dbReference type="GO" id="GO:0019380">
    <property type="term" value="P:3-phenylpropionate catabolic process"/>
    <property type="evidence" value="ECO:0007669"/>
    <property type="project" value="TreeGrafter"/>
</dbReference>
<dbReference type="Gene3D" id="3.10.450.50">
    <property type="match status" value="1"/>
</dbReference>
<dbReference type="SUPFAM" id="SSF54427">
    <property type="entry name" value="NTF2-like"/>
    <property type="match status" value="1"/>
</dbReference>
<keyword evidence="2" id="KW-0560">Oxidoreductase</keyword>